<gene>
    <name evidence="2" type="ORF">SAMD00023353_2700310</name>
</gene>
<dbReference type="OrthoDB" id="5422613at2759"/>
<accession>A0A1W2TGZ8</accession>
<feature type="compositionally biased region" description="Acidic residues" evidence="1">
    <location>
        <begin position="160"/>
        <end position="179"/>
    </location>
</feature>
<dbReference type="OMA" id="TIAICVQ"/>
<evidence type="ECO:0000256" key="1">
    <source>
        <dbReference type="SAM" id="MobiDB-lite"/>
    </source>
</evidence>
<dbReference type="PANTHER" id="PTHR38167">
    <property type="entry name" value="C2H2-TYPE DOMAIN-CONTAINING PROTEIN"/>
    <property type="match status" value="1"/>
</dbReference>
<reference evidence="2" key="1">
    <citation type="submission" date="2016-03" db="EMBL/GenBank/DDBJ databases">
        <title>Draft genome sequence of Rosellinia necatrix.</title>
        <authorList>
            <person name="Kanematsu S."/>
        </authorList>
    </citation>
    <scope>NUCLEOTIDE SEQUENCE [LARGE SCALE GENOMIC DNA]</scope>
    <source>
        <strain evidence="2">W97</strain>
    </source>
</reference>
<sequence>MDRLLSVPDAKAKSILLALCSDDGSLAHRASEFLDLIETLEKKPPTLDPANLKRKATSEIKICVQCQEPFYEEENGDKACTYHDGDLEEDSDSDVWADHDENCHGPIDTVENRMDFPEGFIWSCCQKLGHRRGCTKGRHSVASGQRGKYGVARGIWSEKDEPESNEEGSENESEDDQEL</sequence>
<dbReference type="EMBL" id="DF977472">
    <property type="protein sequence ID" value="GAP87379.1"/>
    <property type="molecule type" value="Genomic_DNA"/>
</dbReference>
<feature type="region of interest" description="Disordered" evidence="1">
    <location>
        <begin position="136"/>
        <end position="179"/>
    </location>
</feature>
<organism evidence="2">
    <name type="scientific">Rosellinia necatrix</name>
    <name type="common">White root-rot fungus</name>
    <dbReference type="NCBI Taxonomy" id="77044"/>
    <lineage>
        <taxon>Eukaryota</taxon>
        <taxon>Fungi</taxon>
        <taxon>Dikarya</taxon>
        <taxon>Ascomycota</taxon>
        <taxon>Pezizomycotina</taxon>
        <taxon>Sordariomycetes</taxon>
        <taxon>Xylariomycetidae</taxon>
        <taxon>Xylariales</taxon>
        <taxon>Xylariaceae</taxon>
        <taxon>Rosellinia</taxon>
    </lineage>
</organism>
<evidence type="ECO:0000313" key="3">
    <source>
        <dbReference type="Proteomes" id="UP000054516"/>
    </source>
</evidence>
<keyword evidence="3" id="KW-1185">Reference proteome</keyword>
<dbReference type="Proteomes" id="UP000054516">
    <property type="component" value="Unassembled WGS sequence"/>
</dbReference>
<dbReference type="PANTHER" id="PTHR38167:SF1">
    <property type="entry name" value="C2H2-TYPE DOMAIN-CONTAINING PROTEIN"/>
    <property type="match status" value="1"/>
</dbReference>
<dbReference type="AlphaFoldDB" id="A0A1W2TGZ8"/>
<protein>
    <submittedName>
        <fullName evidence="2">Uncharacterized protein</fullName>
    </submittedName>
</protein>
<evidence type="ECO:0000313" key="2">
    <source>
        <dbReference type="EMBL" id="GAP87379.1"/>
    </source>
</evidence>
<proteinExistence type="predicted"/>
<name>A0A1W2TGZ8_ROSNE</name>
<dbReference type="STRING" id="77044.A0A1W2TGZ8"/>